<accession>A0A9P5WZK4</accession>
<proteinExistence type="predicted"/>
<reference evidence="2" key="1">
    <citation type="submission" date="2020-11" db="EMBL/GenBank/DDBJ databases">
        <authorList>
            <consortium name="DOE Joint Genome Institute"/>
            <person name="Ahrendt S."/>
            <person name="Riley R."/>
            <person name="Andreopoulos W."/>
            <person name="Labutti K."/>
            <person name="Pangilinan J."/>
            <person name="Ruiz-Duenas F.J."/>
            <person name="Barrasa J.M."/>
            <person name="Sanchez-Garcia M."/>
            <person name="Camarero S."/>
            <person name="Miyauchi S."/>
            <person name="Serrano A."/>
            <person name="Linde D."/>
            <person name="Babiker R."/>
            <person name="Drula E."/>
            <person name="Ayuso-Fernandez I."/>
            <person name="Pacheco R."/>
            <person name="Padilla G."/>
            <person name="Ferreira P."/>
            <person name="Barriuso J."/>
            <person name="Kellner H."/>
            <person name="Castanera R."/>
            <person name="Alfaro M."/>
            <person name="Ramirez L."/>
            <person name="Pisabarro A.G."/>
            <person name="Kuo A."/>
            <person name="Tritt A."/>
            <person name="Lipzen A."/>
            <person name="He G."/>
            <person name="Yan M."/>
            <person name="Ng V."/>
            <person name="Cullen D."/>
            <person name="Martin F."/>
            <person name="Rosso M.-N."/>
            <person name="Henrissat B."/>
            <person name="Hibbett D."/>
            <person name="Martinez A.T."/>
            <person name="Grigoriev I.V."/>
        </authorList>
    </citation>
    <scope>NUCLEOTIDE SEQUENCE</scope>
    <source>
        <strain evidence="2">MF-IS2</strain>
    </source>
</reference>
<keyword evidence="1" id="KW-0472">Membrane</keyword>
<name>A0A9P5WZK4_9AGAR</name>
<evidence type="ECO:0000313" key="3">
    <source>
        <dbReference type="Proteomes" id="UP000807342"/>
    </source>
</evidence>
<dbReference type="AlphaFoldDB" id="A0A9P5WZK4"/>
<evidence type="ECO:0000256" key="1">
    <source>
        <dbReference type="SAM" id="Phobius"/>
    </source>
</evidence>
<dbReference type="EMBL" id="MU152376">
    <property type="protein sequence ID" value="KAF9440630.1"/>
    <property type="molecule type" value="Genomic_DNA"/>
</dbReference>
<organism evidence="2 3">
    <name type="scientific">Macrolepiota fuliginosa MF-IS2</name>
    <dbReference type="NCBI Taxonomy" id="1400762"/>
    <lineage>
        <taxon>Eukaryota</taxon>
        <taxon>Fungi</taxon>
        <taxon>Dikarya</taxon>
        <taxon>Basidiomycota</taxon>
        <taxon>Agaricomycotina</taxon>
        <taxon>Agaricomycetes</taxon>
        <taxon>Agaricomycetidae</taxon>
        <taxon>Agaricales</taxon>
        <taxon>Agaricineae</taxon>
        <taxon>Agaricaceae</taxon>
        <taxon>Macrolepiota</taxon>
    </lineage>
</organism>
<evidence type="ECO:0000313" key="2">
    <source>
        <dbReference type="EMBL" id="KAF9440630.1"/>
    </source>
</evidence>
<protein>
    <submittedName>
        <fullName evidence="2">Uncharacterized protein</fullName>
    </submittedName>
</protein>
<dbReference type="Proteomes" id="UP000807342">
    <property type="component" value="Unassembled WGS sequence"/>
</dbReference>
<gene>
    <name evidence="2" type="ORF">P691DRAFT_87703</name>
</gene>
<keyword evidence="1" id="KW-1133">Transmembrane helix</keyword>
<sequence>MASRGSSVYEYEQKCRLLPRWVRKPLASWWDRMSMVLEPEWFRAMVLVWAVWFSMSLAFIMFNVFLPKLAMRNPQLAWCNCTYTYIGSWDIS</sequence>
<feature type="transmembrane region" description="Helical" evidence="1">
    <location>
        <begin position="41"/>
        <end position="66"/>
    </location>
</feature>
<keyword evidence="3" id="KW-1185">Reference proteome</keyword>
<comment type="caution">
    <text evidence="2">The sequence shown here is derived from an EMBL/GenBank/DDBJ whole genome shotgun (WGS) entry which is preliminary data.</text>
</comment>
<keyword evidence="1" id="KW-0812">Transmembrane</keyword>
<dbReference type="OrthoDB" id="4139357at2759"/>